<evidence type="ECO:0000256" key="3">
    <source>
        <dbReference type="ARBA" id="ARBA00023125"/>
    </source>
</evidence>
<evidence type="ECO:0000256" key="1">
    <source>
        <dbReference type="ARBA" id="ARBA00022491"/>
    </source>
</evidence>
<evidence type="ECO:0000256" key="4">
    <source>
        <dbReference type="ARBA" id="ARBA00023163"/>
    </source>
</evidence>
<sequence length="358" mass="37787">MTGTPPRAGVRESGRTRVTLADVASACAVSVPTASLVLSGRARELRISAAVERKVRATAEQLGYRRDTLLSASRTKTLGFVSDAVASAKLSGELIEGAVGAAHRHGFTLFAGESGGDREVEAALVASLRARQVEGVVFAARFPRLLEVPDGLRDGPSVLLNVLPANDFPAHAVLPDDRGGGRSAARVLLDAGHREGVHLIGTGPTAEAIDPRHIAAVARLSGALETFAAAGVEVESVRPCVEWMPENGYRATLDLLSHHRPRALLCFNDRLAFGACQALAEAGLSVPDDVSVVGFDDHPVAAWMRPRLTTVALPHHRLGAMAVELLLSRPRRDRSPTTVHHVPMPVVVGGSVRAVEHA</sequence>
<dbReference type="Gene3D" id="1.10.260.40">
    <property type="entry name" value="lambda repressor-like DNA-binding domains"/>
    <property type="match status" value="1"/>
</dbReference>
<dbReference type="SUPFAM" id="SSF53822">
    <property type="entry name" value="Periplasmic binding protein-like I"/>
    <property type="match status" value="1"/>
</dbReference>
<dbReference type="InterPro" id="IPR028082">
    <property type="entry name" value="Peripla_BP_I"/>
</dbReference>
<dbReference type="InterPro" id="IPR000843">
    <property type="entry name" value="HTH_LacI"/>
</dbReference>
<keyword evidence="2" id="KW-0805">Transcription regulation</keyword>
<reference evidence="6" key="1">
    <citation type="submission" date="2021-04" db="EMBL/GenBank/DDBJ databases">
        <title>Genomic sequence of Actinosynnema pretiosum subsp. pretiosum ATCC 31280 (C-14919).</title>
        <authorList>
            <person name="Bai L."/>
            <person name="Wang X."/>
            <person name="Xiao Y."/>
        </authorList>
    </citation>
    <scope>NUCLEOTIDE SEQUENCE</scope>
    <source>
        <strain evidence="6">ATCC 31280</strain>
    </source>
</reference>
<dbReference type="CDD" id="cd01392">
    <property type="entry name" value="HTH_LacI"/>
    <property type="match status" value="1"/>
</dbReference>
<dbReference type="Pfam" id="PF13377">
    <property type="entry name" value="Peripla_BP_3"/>
    <property type="match status" value="1"/>
</dbReference>
<dbReference type="GO" id="GO:0000976">
    <property type="term" value="F:transcription cis-regulatory region binding"/>
    <property type="evidence" value="ECO:0007669"/>
    <property type="project" value="TreeGrafter"/>
</dbReference>
<dbReference type="Gene3D" id="3.40.50.2300">
    <property type="match status" value="2"/>
</dbReference>
<evidence type="ECO:0000256" key="2">
    <source>
        <dbReference type="ARBA" id="ARBA00023015"/>
    </source>
</evidence>
<dbReference type="GO" id="GO:0003700">
    <property type="term" value="F:DNA-binding transcription factor activity"/>
    <property type="evidence" value="ECO:0007669"/>
    <property type="project" value="TreeGrafter"/>
</dbReference>
<dbReference type="PANTHER" id="PTHR30146">
    <property type="entry name" value="LACI-RELATED TRANSCRIPTIONAL REPRESSOR"/>
    <property type="match status" value="1"/>
</dbReference>
<dbReference type="EMBL" id="CP073249">
    <property type="protein sequence ID" value="QUF05203.1"/>
    <property type="molecule type" value="Genomic_DNA"/>
</dbReference>
<feature type="domain" description="HTH lacI-type" evidence="5">
    <location>
        <begin position="18"/>
        <end position="75"/>
    </location>
</feature>
<dbReference type="Proteomes" id="UP000677152">
    <property type="component" value="Chromosome"/>
</dbReference>
<dbReference type="CDD" id="cd06288">
    <property type="entry name" value="PBP1_sucrose_transcription_regulator"/>
    <property type="match status" value="1"/>
</dbReference>
<dbReference type="SUPFAM" id="SSF47413">
    <property type="entry name" value="lambda repressor-like DNA-binding domains"/>
    <property type="match status" value="1"/>
</dbReference>
<protein>
    <submittedName>
        <fullName evidence="6">LacI family DNA-binding transcriptional regulator</fullName>
    </submittedName>
</protein>
<evidence type="ECO:0000259" key="5">
    <source>
        <dbReference type="PROSITE" id="PS50932"/>
    </source>
</evidence>
<accession>A0AA45L9E0</accession>
<keyword evidence="3 6" id="KW-0238">DNA-binding</keyword>
<dbReference type="SMART" id="SM00354">
    <property type="entry name" value="HTH_LACI"/>
    <property type="match status" value="1"/>
</dbReference>
<keyword evidence="4" id="KW-0804">Transcription</keyword>
<dbReference type="PROSITE" id="PS50932">
    <property type="entry name" value="HTH_LACI_2"/>
    <property type="match status" value="1"/>
</dbReference>
<keyword evidence="1" id="KW-0678">Repressor</keyword>
<dbReference type="PANTHER" id="PTHR30146:SF148">
    <property type="entry name" value="HTH-TYPE TRANSCRIPTIONAL REPRESSOR PURR-RELATED"/>
    <property type="match status" value="1"/>
</dbReference>
<dbReference type="InterPro" id="IPR010982">
    <property type="entry name" value="Lambda_DNA-bd_dom_sf"/>
</dbReference>
<name>A0AA45L9E0_9PSEU</name>
<dbReference type="InterPro" id="IPR046335">
    <property type="entry name" value="LacI/GalR-like_sensor"/>
</dbReference>
<evidence type="ECO:0000313" key="6">
    <source>
        <dbReference type="EMBL" id="QUF05203.1"/>
    </source>
</evidence>
<gene>
    <name evidence="6" type="ORF">KCV87_03565</name>
</gene>
<evidence type="ECO:0000313" key="7">
    <source>
        <dbReference type="Proteomes" id="UP000677152"/>
    </source>
</evidence>
<organism evidence="6 7">
    <name type="scientific">Actinosynnema pretiosum subsp. pretiosum</name>
    <dbReference type="NCBI Taxonomy" id="103721"/>
    <lineage>
        <taxon>Bacteria</taxon>
        <taxon>Bacillati</taxon>
        <taxon>Actinomycetota</taxon>
        <taxon>Actinomycetes</taxon>
        <taxon>Pseudonocardiales</taxon>
        <taxon>Pseudonocardiaceae</taxon>
        <taxon>Actinosynnema</taxon>
    </lineage>
</organism>
<proteinExistence type="predicted"/>
<dbReference type="AlphaFoldDB" id="A0AA45L9E0"/>
<dbReference type="Pfam" id="PF00356">
    <property type="entry name" value="LacI"/>
    <property type="match status" value="1"/>
</dbReference>